<name>A0A9W6P7H5_9ACTN</name>
<reference evidence="7" key="1">
    <citation type="submission" date="2023-02" db="EMBL/GenBank/DDBJ databases">
        <title>Nocardiopsis ansamitocini NBRC 112285.</title>
        <authorList>
            <person name="Ichikawa N."/>
            <person name="Sato H."/>
            <person name="Tonouchi N."/>
        </authorList>
    </citation>
    <scope>NUCLEOTIDE SEQUENCE</scope>
    <source>
        <strain evidence="7">NBRC 112285</strain>
    </source>
</reference>
<evidence type="ECO:0000256" key="3">
    <source>
        <dbReference type="ARBA" id="ARBA00012824"/>
    </source>
</evidence>
<dbReference type="InterPro" id="IPR005801">
    <property type="entry name" value="ADC_synthase"/>
</dbReference>
<evidence type="ECO:0000313" key="7">
    <source>
        <dbReference type="EMBL" id="GLU48925.1"/>
    </source>
</evidence>
<evidence type="ECO:0000256" key="5">
    <source>
        <dbReference type="ARBA" id="ARBA00041564"/>
    </source>
</evidence>
<gene>
    <name evidence="7" type="primary">dhbC</name>
    <name evidence="7" type="ORF">Nans01_32760</name>
</gene>
<proteinExistence type="inferred from homology"/>
<dbReference type="InterPro" id="IPR004561">
    <property type="entry name" value="IsoChor_synthase"/>
</dbReference>
<evidence type="ECO:0000259" key="6">
    <source>
        <dbReference type="Pfam" id="PF00425"/>
    </source>
</evidence>
<organism evidence="7 8">
    <name type="scientific">Nocardiopsis ansamitocini</name>
    <dbReference type="NCBI Taxonomy" id="1670832"/>
    <lineage>
        <taxon>Bacteria</taxon>
        <taxon>Bacillati</taxon>
        <taxon>Actinomycetota</taxon>
        <taxon>Actinomycetes</taxon>
        <taxon>Streptosporangiales</taxon>
        <taxon>Nocardiopsidaceae</taxon>
        <taxon>Nocardiopsis</taxon>
    </lineage>
</organism>
<comment type="similarity">
    <text evidence="2">Belongs to the isochorismate synthase family.</text>
</comment>
<dbReference type="Proteomes" id="UP001165092">
    <property type="component" value="Unassembled WGS sequence"/>
</dbReference>
<dbReference type="PANTHER" id="PTHR42839">
    <property type="entry name" value="ISOCHORISMATE SYNTHASE ENTC"/>
    <property type="match status" value="1"/>
</dbReference>
<dbReference type="GO" id="GO:0008909">
    <property type="term" value="F:isochorismate synthase activity"/>
    <property type="evidence" value="ECO:0007669"/>
    <property type="project" value="UniProtKB-EC"/>
</dbReference>
<evidence type="ECO:0000256" key="1">
    <source>
        <dbReference type="ARBA" id="ARBA00000799"/>
    </source>
</evidence>
<sequence length="393" mass="41114">MPQQRVVTSASTAGDLLDHYRPGDSFFSSAARAVRGEGVLATATRIDDLPTVLSGIDTDDSQPPIAMGALPFDPAEPAHLVVPSTVCWAPPLAAHAAAPVARRPLAGTWSITPVPPPAEHVAAVEQALKLLAGASGEGLRKVVLARCLRVRGSEPVDVAQVLANLARRDRSGFTFAMNLPERAAGTRTLIGASPELLVAKRGRSVTSNPLAGSAPRSADPTLDQQRAVALLTSAKDRYEHAVVVDAVVEALRPHCRGLDVPAEPELIGTATMWHLSTRVSGELRDPTTPSHTLVKALHPTPAVCGTPTAAAHRAITGIEPFDRGFYTGAVGYTDAAGDGEWVVTIRCADTEGRDLELFAGGGIVPESDPEAELAETSAKLRTLLLALGINQSL</sequence>
<dbReference type="InterPro" id="IPR015890">
    <property type="entry name" value="Chorismate_C"/>
</dbReference>
<evidence type="ECO:0000256" key="4">
    <source>
        <dbReference type="ARBA" id="ARBA00023235"/>
    </source>
</evidence>
<protein>
    <recommendedName>
        <fullName evidence="3">isochorismate synthase</fullName>
        <ecNumber evidence="3">5.4.4.2</ecNumber>
    </recommendedName>
    <alternativeName>
        <fullName evidence="5">Isochorismate mutase</fullName>
    </alternativeName>
</protein>
<accession>A0A9W6P7H5</accession>
<dbReference type="EMBL" id="BSQG01000005">
    <property type="protein sequence ID" value="GLU48925.1"/>
    <property type="molecule type" value="Genomic_DNA"/>
</dbReference>
<dbReference type="SUPFAM" id="SSF56322">
    <property type="entry name" value="ADC synthase"/>
    <property type="match status" value="1"/>
</dbReference>
<evidence type="ECO:0000313" key="8">
    <source>
        <dbReference type="Proteomes" id="UP001165092"/>
    </source>
</evidence>
<dbReference type="GO" id="GO:0009697">
    <property type="term" value="P:salicylic acid biosynthetic process"/>
    <property type="evidence" value="ECO:0007669"/>
    <property type="project" value="TreeGrafter"/>
</dbReference>
<keyword evidence="4" id="KW-0413">Isomerase</keyword>
<dbReference type="Pfam" id="PF00425">
    <property type="entry name" value="Chorismate_bind"/>
    <property type="match status" value="1"/>
</dbReference>
<comment type="catalytic activity">
    <reaction evidence="1">
        <text>chorismate = isochorismate</text>
        <dbReference type="Rhea" id="RHEA:18985"/>
        <dbReference type="ChEBI" id="CHEBI:29748"/>
        <dbReference type="ChEBI" id="CHEBI:29780"/>
        <dbReference type="EC" id="5.4.4.2"/>
    </reaction>
</comment>
<evidence type="ECO:0000256" key="2">
    <source>
        <dbReference type="ARBA" id="ARBA00005297"/>
    </source>
</evidence>
<dbReference type="NCBIfam" id="TIGR00543">
    <property type="entry name" value="isochor_syn"/>
    <property type="match status" value="1"/>
</dbReference>
<feature type="domain" description="Chorismate-utilising enzyme C-terminal" evidence="6">
    <location>
        <begin position="122"/>
        <end position="379"/>
    </location>
</feature>
<keyword evidence="8" id="KW-1185">Reference proteome</keyword>
<dbReference type="AlphaFoldDB" id="A0A9W6P7H5"/>
<dbReference type="PANTHER" id="PTHR42839:SF2">
    <property type="entry name" value="ISOCHORISMATE SYNTHASE ENTC"/>
    <property type="match status" value="1"/>
</dbReference>
<dbReference type="RefSeq" id="WP_285760387.1">
    <property type="nucleotide sequence ID" value="NZ_BSQG01000005.1"/>
</dbReference>
<dbReference type="Gene3D" id="3.60.120.10">
    <property type="entry name" value="Anthranilate synthase"/>
    <property type="match status" value="1"/>
</dbReference>
<comment type="caution">
    <text evidence="7">The sequence shown here is derived from an EMBL/GenBank/DDBJ whole genome shotgun (WGS) entry which is preliminary data.</text>
</comment>
<dbReference type="EC" id="5.4.4.2" evidence="3"/>